<accession>A0A2P2PWB6</accession>
<sequence length="20" mass="2345">MKFGLIDNIFSLNSRQSNFL</sequence>
<dbReference type="AlphaFoldDB" id="A0A2P2PWB6"/>
<dbReference type="EMBL" id="GGEC01078516">
    <property type="protein sequence ID" value="MBX59000.1"/>
    <property type="molecule type" value="Transcribed_RNA"/>
</dbReference>
<protein>
    <submittedName>
        <fullName evidence="1">Uncharacterized protein</fullName>
    </submittedName>
</protein>
<organism evidence="1">
    <name type="scientific">Rhizophora mucronata</name>
    <name type="common">Asiatic mangrove</name>
    <dbReference type="NCBI Taxonomy" id="61149"/>
    <lineage>
        <taxon>Eukaryota</taxon>
        <taxon>Viridiplantae</taxon>
        <taxon>Streptophyta</taxon>
        <taxon>Embryophyta</taxon>
        <taxon>Tracheophyta</taxon>
        <taxon>Spermatophyta</taxon>
        <taxon>Magnoliopsida</taxon>
        <taxon>eudicotyledons</taxon>
        <taxon>Gunneridae</taxon>
        <taxon>Pentapetalae</taxon>
        <taxon>rosids</taxon>
        <taxon>fabids</taxon>
        <taxon>Malpighiales</taxon>
        <taxon>Rhizophoraceae</taxon>
        <taxon>Rhizophora</taxon>
    </lineage>
</organism>
<proteinExistence type="predicted"/>
<reference evidence="1" key="1">
    <citation type="submission" date="2018-02" db="EMBL/GenBank/DDBJ databases">
        <title>Rhizophora mucronata_Transcriptome.</title>
        <authorList>
            <person name="Meera S.P."/>
            <person name="Sreeshan A."/>
            <person name="Augustine A."/>
        </authorList>
    </citation>
    <scope>NUCLEOTIDE SEQUENCE</scope>
    <source>
        <tissue evidence="1">Leaf</tissue>
    </source>
</reference>
<name>A0A2P2PWB6_RHIMU</name>
<evidence type="ECO:0000313" key="1">
    <source>
        <dbReference type="EMBL" id="MBX59000.1"/>
    </source>
</evidence>